<dbReference type="CDD" id="cd03443">
    <property type="entry name" value="PaaI_thioesterase"/>
    <property type="match status" value="1"/>
</dbReference>
<sequence>MSLAELIGRDPDATTLKRWLEKIPYAVYLGVEAELHDNSILFRLPPDDKLIGNASLPAIHGGVVGAFMELAGAIHLVAHMEKPVLPKVINFSLDYLRASRLQDTWARCEVIRQGRQIANVTVTAWQESATNPNATARAHFLIAEPEITKEKTHVPLET</sequence>
<evidence type="ECO:0000313" key="3">
    <source>
        <dbReference type="Proteomes" id="UP001143304"/>
    </source>
</evidence>
<dbReference type="InterPro" id="IPR029069">
    <property type="entry name" value="HotDog_dom_sf"/>
</dbReference>
<gene>
    <name evidence="2" type="ORF">EYC82_12750</name>
</gene>
<reference evidence="2" key="1">
    <citation type="submission" date="2019-02" db="EMBL/GenBank/DDBJ databases">
        <authorList>
            <person name="Li S.-H."/>
        </authorList>
    </citation>
    <scope>NUCLEOTIDE SEQUENCE</scope>
    <source>
        <strain evidence="2">IMCC11814</strain>
    </source>
</reference>
<evidence type="ECO:0000259" key="1">
    <source>
        <dbReference type="Pfam" id="PF03061"/>
    </source>
</evidence>
<name>A0ABT3T7I2_9GAMM</name>
<dbReference type="RefSeq" id="WP_279249926.1">
    <property type="nucleotide sequence ID" value="NZ_SHNO01000001.1"/>
</dbReference>
<dbReference type="Proteomes" id="UP001143304">
    <property type="component" value="Unassembled WGS sequence"/>
</dbReference>
<accession>A0ABT3T7I2</accession>
<dbReference type="SUPFAM" id="SSF54637">
    <property type="entry name" value="Thioesterase/thiol ester dehydrase-isomerase"/>
    <property type="match status" value="1"/>
</dbReference>
<keyword evidence="3" id="KW-1185">Reference proteome</keyword>
<feature type="domain" description="Thioesterase" evidence="1">
    <location>
        <begin position="59"/>
        <end position="128"/>
    </location>
</feature>
<dbReference type="Gene3D" id="3.10.129.10">
    <property type="entry name" value="Hotdog Thioesterase"/>
    <property type="match status" value="1"/>
</dbReference>
<organism evidence="2 3">
    <name type="scientific">Candidatus Marimicrobium litorale</name>
    <dbReference type="NCBI Taxonomy" id="2518991"/>
    <lineage>
        <taxon>Bacteria</taxon>
        <taxon>Pseudomonadati</taxon>
        <taxon>Pseudomonadota</taxon>
        <taxon>Gammaproteobacteria</taxon>
        <taxon>Cellvibrionales</taxon>
        <taxon>Halieaceae</taxon>
        <taxon>Marimicrobium</taxon>
    </lineage>
</organism>
<proteinExistence type="predicted"/>
<dbReference type="EMBL" id="SHNO01000001">
    <property type="protein sequence ID" value="MCX2978228.1"/>
    <property type="molecule type" value="Genomic_DNA"/>
</dbReference>
<comment type="caution">
    <text evidence="2">The sequence shown here is derived from an EMBL/GenBank/DDBJ whole genome shotgun (WGS) entry which is preliminary data.</text>
</comment>
<dbReference type="Pfam" id="PF03061">
    <property type="entry name" value="4HBT"/>
    <property type="match status" value="1"/>
</dbReference>
<protein>
    <submittedName>
        <fullName evidence="2">PaaI family thioesterase</fullName>
    </submittedName>
</protein>
<evidence type="ECO:0000313" key="2">
    <source>
        <dbReference type="EMBL" id="MCX2978228.1"/>
    </source>
</evidence>
<dbReference type="InterPro" id="IPR006683">
    <property type="entry name" value="Thioestr_dom"/>
</dbReference>